<keyword evidence="1" id="KW-0812">Transmembrane</keyword>
<evidence type="ECO:0000256" key="1">
    <source>
        <dbReference type="SAM" id="Phobius"/>
    </source>
</evidence>
<evidence type="ECO:0000313" key="4">
    <source>
        <dbReference type="Proteomes" id="UP000245060"/>
    </source>
</evidence>
<organism evidence="3 5">
    <name type="scientific">Mycobacterium montefiorense</name>
    <dbReference type="NCBI Taxonomy" id="154654"/>
    <lineage>
        <taxon>Bacteria</taxon>
        <taxon>Bacillati</taxon>
        <taxon>Actinomycetota</taxon>
        <taxon>Actinomycetes</taxon>
        <taxon>Mycobacteriales</taxon>
        <taxon>Mycobacteriaceae</taxon>
        <taxon>Mycobacterium</taxon>
        <taxon>Mycobacterium simiae complex</taxon>
    </lineage>
</organism>
<name>A0AA37PJT5_9MYCO</name>
<dbReference type="Proteomes" id="UP000245060">
    <property type="component" value="Unassembled WGS sequence"/>
</dbReference>
<proteinExistence type="predicted"/>
<dbReference type="EMBL" id="BQYH01000005">
    <property type="protein sequence ID" value="GKU71147.1"/>
    <property type="molecule type" value="Genomic_DNA"/>
</dbReference>
<keyword evidence="4" id="KW-1185">Reference proteome</keyword>
<keyword evidence="1" id="KW-1133">Transmembrane helix</keyword>
<reference evidence="3" key="4">
    <citation type="submission" date="2022-04" db="EMBL/GenBank/DDBJ databases">
        <authorList>
            <person name="Komine T."/>
            <person name="Fukano H."/>
            <person name="Wada S."/>
        </authorList>
    </citation>
    <scope>NUCLEOTIDE SEQUENCE</scope>
    <source>
        <strain evidence="3">NJB18185</strain>
    </source>
</reference>
<gene>
    <name evidence="2" type="ORF">MmonteBS_32670</name>
    <name evidence="3" type="ORF">NJB18185_09230</name>
</gene>
<keyword evidence="1" id="KW-0472">Membrane</keyword>
<feature type="transmembrane region" description="Helical" evidence="1">
    <location>
        <begin position="35"/>
        <end position="55"/>
    </location>
</feature>
<protein>
    <submittedName>
        <fullName evidence="3">Uncharacterized protein</fullName>
    </submittedName>
</protein>
<reference evidence="3" key="3">
    <citation type="journal article" date="2022" name="Microbiol. Resour. Announc.">
        <title>Draft Genome Sequences of Eight Mycobacterium montefiorense Strains Isolated from Salamanders in Captivity.</title>
        <authorList>
            <person name="Komine T."/>
            <person name="Ihara H."/>
            <person name="Fukano H."/>
            <person name="Hoshino Y."/>
            <person name="Kurata O."/>
            <person name="Wada S."/>
        </authorList>
    </citation>
    <scope>NUCLEOTIDE SEQUENCE</scope>
    <source>
        <strain evidence="3">NJB18185</strain>
    </source>
</reference>
<sequence>MATMLRSVVGVSPVPGWRVTTFVGRARWLVLAHAAPIRIMAPLLLIASLCIVAGARYAPKSLRRSAAALPKIRIPNTTMMAVDSCVPTPNWSPT</sequence>
<comment type="caution">
    <text evidence="3">The sequence shown here is derived from an EMBL/GenBank/DDBJ whole genome shotgun (WGS) entry which is preliminary data.</text>
</comment>
<dbReference type="AlphaFoldDB" id="A0AA37PJT5"/>
<dbReference type="EMBL" id="BFCH01000018">
    <property type="protein sequence ID" value="GBG38895.1"/>
    <property type="molecule type" value="Genomic_DNA"/>
</dbReference>
<evidence type="ECO:0000313" key="3">
    <source>
        <dbReference type="EMBL" id="GKU71147.1"/>
    </source>
</evidence>
<dbReference type="Proteomes" id="UP001139505">
    <property type="component" value="Unassembled WGS sequence"/>
</dbReference>
<reference evidence="2" key="1">
    <citation type="journal article" date="2018" name="Genome Announc.">
        <title>Draft Genome Sequence of Mycobacterium montefiorense Isolated from Japanese Black Salamander (Hynobius nigrescens).</title>
        <authorList>
            <person name="Fukano H."/>
            <person name="Yoshida M."/>
            <person name="Shimizu A."/>
            <person name="Iwao H."/>
            <person name="Katayama Y."/>
            <person name="Omatsu T."/>
            <person name="Mizutani T."/>
            <person name="Kurata O."/>
            <person name="Wada S."/>
            <person name="Hoshino Y."/>
        </authorList>
    </citation>
    <scope>NUCLEOTIDE SEQUENCE</scope>
    <source>
        <strain evidence="2">BS</strain>
    </source>
</reference>
<reference evidence="4" key="2">
    <citation type="submission" date="2018-04" db="EMBL/GenBank/DDBJ databases">
        <title>Draft genome sequence of Mycobacterium montefiorense isolated from Japanese black salamander.</title>
        <authorList>
            <person name="Fukano H."/>
            <person name="Yoshida M."/>
            <person name="Shimizu A."/>
            <person name="Iwao H."/>
            <person name="Kurata O."/>
            <person name="Katayama Y."/>
            <person name="Omatsu T."/>
            <person name="Mizutani T."/>
            <person name="Wada S."/>
            <person name="Hoshino Y."/>
        </authorList>
    </citation>
    <scope>NUCLEOTIDE SEQUENCE [LARGE SCALE GENOMIC DNA]</scope>
    <source>
        <strain evidence="4">BS</strain>
    </source>
</reference>
<accession>A0AA37PJT5</accession>
<evidence type="ECO:0000313" key="2">
    <source>
        <dbReference type="EMBL" id="GBG38895.1"/>
    </source>
</evidence>
<evidence type="ECO:0000313" key="5">
    <source>
        <dbReference type="Proteomes" id="UP001139505"/>
    </source>
</evidence>